<keyword evidence="7 8" id="KW-0472">Membrane</keyword>
<feature type="transmembrane region" description="Helical" evidence="8">
    <location>
        <begin position="142"/>
        <end position="158"/>
    </location>
</feature>
<evidence type="ECO:0000256" key="8">
    <source>
        <dbReference type="SAM" id="Phobius"/>
    </source>
</evidence>
<dbReference type="EMBL" id="BARS01023757">
    <property type="protein sequence ID" value="GAG00564.1"/>
    <property type="molecule type" value="Genomic_DNA"/>
</dbReference>
<keyword evidence="4" id="KW-0808">Transferase</keyword>
<keyword evidence="2" id="KW-1003">Cell membrane</keyword>
<dbReference type="PANTHER" id="PTHR33908:SF3">
    <property type="entry name" value="UNDECAPRENYL PHOSPHATE-ALPHA-4-AMINO-4-DEOXY-L-ARABINOSE ARABINOSYL TRANSFERASE"/>
    <property type="match status" value="1"/>
</dbReference>
<evidence type="ECO:0000256" key="7">
    <source>
        <dbReference type="ARBA" id="ARBA00023136"/>
    </source>
</evidence>
<protein>
    <recommendedName>
        <fullName evidence="9">Glycosyltransferase RgtA/B/C/D-like domain-containing protein</fullName>
    </recommendedName>
</protein>
<reference evidence="10" key="1">
    <citation type="journal article" date="2014" name="Front. Microbiol.">
        <title>High frequency of phylogenetically diverse reductive dehalogenase-homologous genes in deep subseafloor sedimentary metagenomes.</title>
        <authorList>
            <person name="Kawai M."/>
            <person name="Futagami T."/>
            <person name="Toyoda A."/>
            <person name="Takaki Y."/>
            <person name="Nishi S."/>
            <person name="Hori S."/>
            <person name="Arai W."/>
            <person name="Tsubouchi T."/>
            <person name="Morono Y."/>
            <person name="Uchiyama I."/>
            <person name="Ito T."/>
            <person name="Fujiyama A."/>
            <person name="Inagaki F."/>
            <person name="Takami H."/>
        </authorList>
    </citation>
    <scope>NUCLEOTIDE SEQUENCE</scope>
    <source>
        <strain evidence="10">Expedition CK06-06</strain>
    </source>
</reference>
<evidence type="ECO:0000256" key="4">
    <source>
        <dbReference type="ARBA" id="ARBA00022679"/>
    </source>
</evidence>
<dbReference type="PANTHER" id="PTHR33908">
    <property type="entry name" value="MANNOSYLTRANSFERASE YKCB-RELATED"/>
    <property type="match status" value="1"/>
</dbReference>
<dbReference type="InterPro" id="IPR038731">
    <property type="entry name" value="RgtA/B/C-like"/>
</dbReference>
<gene>
    <name evidence="10" type="ORF">S01H1_37809</name>
</gene>
<feature type="non-terminal residue" evidence="10">
    <location>
        <position position="199"/>
    </location>
</feature>
<feature type="transmembrane region" description="Helical" evidence="8">
    <location>
        <begin position="115"/>
        <end position="135"/>
    </location>
</feature>
<keyword evidence="3" id="KW-0328">Glycosyltransferase</keyword>
<evidence type="ECO:0000256" key="3">
    <source>
        <dbReference type="ARBA" id="ARBA00022676"/>
    </source>
</evidence>
<dbReference type="Pfam" id="PF13231">
    <property type="entry name" value="PMT_2"/>
    <property type="match status" value="1"/>
</dbReference>
<evidence type="ECO:0000256" key="5">
    <source>
        <dbReference type="ARBA" id="ARBA00022692"/>
    </source>
</evidence>
<keyword evidence="6 8" id="KW-1133">Transmembrane helix</keyword>
<dbReference type="GO" id="GO:0016763">
    <property type="term" value="F:pentosyltransferase activity"/>
    <property type="evidence" value="ECO:0007669"/>
    <property type="project" value="TreeGrafter"/>
</dbReference>
<dbReference type="InterPro" id="IPR050297">
    <property type="entry name" value="LipidA_mod_glycosyltrf_83"/>
</dbReference>
<feature type="domain" description="Glycosyltransferase RgtA/B/C/D-like" evidence="9">
    <location>
        <begin position="95"/>
        <end position="198"/>
    </location>
</feature>
<dbReference type="GO" id="GO:0005886">
    <property type="term" value="C:plasma membrane"/>
    <property type="evidence" value="ECO:0007669"/>
    <property type="project" value="UniProtKB-SubCell"/>
</dbReference>
<organism evidence="10">
    <name type="scientific">marine sediment metagenome</name>
    <dbReference type="NCBI Taxonomy" id="412755"/>
    <lineage>
        <taxon>unclassified sequences</taxon>
        <taxon>metagenomes</taxon>
        <taxon>ecological metagenomes</taxon>
    </lineage>
</organism>
<name>X0U494_9ZZZZ</name>
<evidence type="ECO:0000256" key="2">
    <source>
        <dbReference type="ARBA" id="ARBA00022475"/>
    </source>
</evidence>
<dbReference type="AlphaFoldDB" id="X0U494"/>
<evidence type="ECO:0000256" key="1">
    <source>
        <dbReference type="ARBA" id="ARBA00004651"/>
    </source>
</evidence>
<comment type="subcellular location">
    <subcellularLocation>
        <location evidence="1">Cell membrane</location>
        <topology evidence="1">Multi-pass membrane protein</topology>
    </subcellularLocation>
</comment>
<proteinExistence type="predicted"/>
<feature type="transmembrane region" description="Helical" evidence="8">
    <location>
        <begin position="170"/>
        <end position="186"/>
    </location>
</feature>
<evidence type="ECO:0000256" key="6">
    <source>
        <dbReference type="ARBA" id="ARBA00022989"/>
    </source>
</evidence>
<feature type="transmembrane region" description="Helical" evidence="8">
    <location>
        <begin position="21"/>
        <end position="39"/>
    </location>
</feature>
<evidence type="ECO:0000259" key="9">
    <source>
        <dbReference type="Pfam" id="PF13231"/>
    </source>
</evidence>
<comment type="caution">
    <text evidence="10">The sequence shown here is derived from an EMBL/GenBank/DDBJ whole genome shotgun (WGS) entry which is preliminary data.</text>
</comment>
<evidence type="ECO:0000313" key="10">
    <source>
        <dbReference type="EMBL" id="GAG00564.1"/>
    </source>
</evidence>
<sequence>MQRISKIKKWIGGIYEGVDKRVLIAILAVMILSTALRAYNFSEWLLVRADQARDATIARQAFENGPANLRILGPKVDKVKIEGDVGAGDTFNLGPFYYYIQYASMVILGSADPSVVALPDLIMSILTIPLFYIFLRQVFSKRISFIVTTLFSFSFILIQYSRFAWNPNQLFFWSILFVLGLYKTAVEKNKSRAGWWLVA</sequence>
<dbReference type="GO" id="GO:0010041">
    <property type="term" value="P:response to iron(III) ion"/>
    <property type="evidence" value="ECO:0007669"/>
    <property type="project" value="TreeGrafter"/>
</dbReference>
<accession>X0U494</accession>
<keyword evidence="5 8" id="KW-0812">Transmembrane</keyword>
<dbReference type="GO" id="GO:0008610">
    <property type="term" value="P:lipid biosynthetic process"/>
    <property type="evidence" value="ECO:0007669"/>
    <property type="project" value="UniProtKB-ARBA"/>
</dbReference>